<protein>
    <submittedName>
        <fullName evidence="2">Gliding motility-associated C-terminal domain-containing protein</fullName>
    </submittedName>
</protein>
<dbReference type="Gene3D" id="2.160.20.10">
    <property type="entry name" value="Single-stranded right-handed beta-helix, Pectin lyase-like"/>
    <property type="match status" value="5"/>
</dbReference>
<proteinExistence type="predicted"/>
<dbReference type="SMART" id="SM00710">
    <property type="entry name" value="PbH1"/>
    <property type="match status" value="34"/>
</dbReference>
<dbReference type="Gene3D" id="2.60.40.10">
    <property type="entry name" value="Immunoglobulins"/>
    <property type="match status" value="1"/>
</dbReference>
<evidence type="ECO:0000313" key="3">
    <source>
        <dbReference type="Proteomes" id="UP001210231"/>
    </source>
</evidence>
<evidence type="ECO:0000313" key="2">
    <source>
        <dbReference type="EMBL" id="MDA3615527.1"/>
    </source>
</evidence>
<dbReference type="InterPro" id="IPR006626">
    <property type="entry name" value="PbH1"/>
</dbReference>
<dbReference type="Pfam" id="PF05048">
    <property type="entry name" value="NosD"/>
    <property type="match status" value="1"/>
</dbReference>
<dbReference type="NCBIfam" id="TIGR04131">
    <property type="entry name" value="Bac_Flav_CTERM"/>
    <property type="match status" value="1"/>
</dbReference>
<dbReference type="InterPro" id="IPR044023">
    <property type="entry name" value="Ig_7"/>
</dbReference>
<dbReference type="EMBL" id="JAQGEF010000013">
    <property type="protein sequence ID" value="MDA3615527.1"/>
    <property type="molecule type" value="Genomic_DNA"/>
</dbReference>
<dbReference type="RefSeq" id="WP_407031854.1">
    <property type="nucleotide sequence ID" value="NZ_JAQGEF010000013.1"/>
</dbReference>
<comment type="caution">
    <text evidence="2">The sequence shown here is derived from an EMBL/GenBank/DDBJ whole genome shotgun (WGS) entry which is preliminary data.</text>
</comment>
<dbReference type="SUPFAM" id="SSF49299">
    <property type="entry name" value="PKD domain"/>
    <property type="match status" value="1"/>
</dbReference>
<dbReference type="Proteomes" id="UP001210231">
    <property type="component" value="Unassembled WGS sequence"/>
</dbReference>
<dbReference type="InterPro" id="IPR000601">
    <property type="entry name" value="PKD_dom"/>
</dbReference>
<keyword evidence="3" id="KW-1185">Reference proteome</keyword>
<gene>
    <name evidence="2" type="ORF">O3P16_11970</name>
</gene>
<dbReference type="Gene3D" id="2.60.40.2700">
    <property type="match status" value="1"/>
</dbReference>
<dbReference type="Pfam" id="PF17517">
    <property type="entry name" value="IgGFc_binding"/>
    <property type="match status" value="1"/>
</dbReference>
<feature type="domain" description="PKD" evidence="1">
    <location>
        <begin position="3496"/>
        <end position="3551"/>
    </location>
</feature>
<reference evidence="2 3" key="1">
    <citation type="submission" date="2022-12" db="EMBL/GenBank/DDBJ databases">
        <title>Chitinophagaceae gen. sp. nov., a new member of the family Chitinophagaceae, isolated from soil in a chemical factory.</title>
        <authorList>
            <person name="Ke Z."/>
        </authorList>
    </citation>
    <scope>NUCLEOTIDE SEQUENCE [LARGE SCALE GENOMIC DNA]</scope>
    <source>
        <strain evidence="2 3">LY-5</strain>
    </source>
</reference>
<organism evidence="2 3">
    <name type="scientific">Polluticaenibacter yanchengensis</name>
    <dbReference type="NCBI Taxonomy" id="3014562"/>
    <lineage>
        <taxon>Bacteria</taxon>
        <taxon>Pseudomonadati</taxon>
        <taxon>Bacteroidota</taxon>
        <taxon>Chitinophagia</taxon>
        <taxon>Chitinophagales</taxon>
        <taxon>Chitinophagaceae</taxon>
        <taxon>Polluticaenibacter</taxon>
    </lineage>
</organism>
<dbReference type="InterPro" id="IPR007742">
    <property type="entry name" value="NosD_dom"/>
</dbReference>
<dbReference type="Pfam" id="PF18911">
    <property type="entry name" value="PKD_4"/>
    <property type="match status" value="1"/>
</dbReference>
<dbReference type="InterPro" id="IPR035986">
    <property type="entry name" value="PKD_dom_sf"/>
</dbReference>
<dbReference type="SUPFAM" id="SSF51126">
    <property type="entry name" value="Pectin lyase-like"/>
    <property type="match status" value="5"/>
</dbReference>
<sequence>MNNLYQIYRFLFRITIVLCFFCVNAYGQVSGTFTINKNEPAGGGNFQSFSAAIQSLSSGVNGAVVFNVTSSNETYGEQVIINRIPGASSLNSITINGNGNTISFAPSNTNQRAVLKLDSADHFIIDNLKIDATGGTYGIGIQLMNSADSNVIKNCSVLTDLAGTSANFAGIAINPLATSAIGTGGTNNSNGNIIENNTIEGGYYGMTMCGSTGGPISNIFRNNTVRNFYYYGIYLTQTDGALIEGNDLSRPTRTNASLFNGIYLTTNSINTKVNANRIHNSFGGNPASTSAQYPIYLTAADALATGPNIISNNLIYNINGAGLIYGLYNSSSDFAYYYHNTVVLDNQSNTSSVATRAVYQVTLATGIEFKNNIFIVTRTGGGASHAIYMGTATTTFESNNNNIIVPNDATSYIGYSGSALATMADWRSTTGQDAASVSIDPFFVDAPNGNYQPSYPAFDNLGRPTTVTKDFLNATRNATTPDIGAYEFSPQGCTTPPVPGTVISSLPAPICVGTEFTLSVDGGDAAVGLSFQWQRSTDNGANWQNIAGANGRTITLTQSITTQYRIVYTCNSVSANSNVLELVSPAAGGISGTFTINKNQPTSATNFKSFNEAYLAMKCGISGAVVFNVTPNSGPYEEQLIMDAIPGTSVTRTVTFNGNGNTITFNSTNTNERGVIKLNGADHITFDSLVVAVPGTLTTEYGYGFHLINNADSNTIRNSKIVFDYTSTSSNYAGIVISNTAISATSAGSATGTGNMIINNTIDGGYYGITVIGGVGFPVKAVIRNNKVKDFYYYGIYVTNNEGTVIEGNDVYRPDRANTSIYYGIYMGTNTINTLVNANKLFNTMGADKASTSAIYGIYTTAADATAAAPNIISNNLMYDFNGSGTIYAIYNSSSDNAKYFHNTISLENTANSSSSLTRAFYQITAAVGIEFKNNIVKMNRGGTGANFALYWGTATTTFSSNHNVFHLTNAQFGYLSAAIATFDAWKSATPHDANSLESDPMFLDVNTANYRPNNVAIIDKGTPVGVLSDILGEVRSTTTPDVGAYEFTILTCKEPPTPGTVLTTMNPVCIGQEFTLSIDGGEVGAGLSLQWQVSADGGNTWTNISGQTNTTLTTSQLVTSSYRVQYTCGATTVPSAAILINSPQGLSGTYTINKNQPTAGRNYASFNDAYVALNCGISGSVVFDVVAGSGPYNEQLLMNEIKGTSASSTITFNGNGNTISYLSANTNERAVIRLNNVDYITFNNLVIEALGTTTTEYGWGVYMTNDADFVTFRNCTIKINQSSTSTNYSGFVVSGSATSATATTDVGADNFVFENNTISGGYYSMAFSSGNNIANMNASIKGNTFKDFYFYGLYVRGSFNASIDSNLITRPERTSVSTFYGIYATGINTKANITRNIITNPFGGNKESVSIFYGIYFASSDALATLENVVSNNLIYNTNGSGTVYGIYNTGSDNVWYYHNTIHLDGAATLSTHLTRAFYQTTAAGGIEFKNNNITISRTGPDIRHMMYLNTPASEIVSNNNNFFYFTQGNYNNVGFKNATDFVTLNEWQVATNHDTNSVANDPMYEDIATGNFKPSNASINDLGAPLTVPVTIDIKGEARNIATPDIGAFEFEPERCIVPPVAGTATVSETPVCENTVITLNVTGNSSGLGQSYQWQASTDLNGTYANISDVITNPLFNVTASSSLYYRLAVTCNANTSYSTAISVPVTPALQGGVYTIDSEGQGDYLNFTEAVAAMSCGITSSVVFNVTPNSGPYNEQIVIDTIRGTSATSTVTFNGNGNVLKFSSSNTNERAVLTLRRADFITFDSLTIDASGTGTFGWGVLLTNNADSNTFKNCTIDIPQNATTTNYAGIVISSSATSATTAGNAFCDGNVFSNNRIKGGYYGISSMGSNDVLNENNIFVDNIIEDFYIYGIYIGRSNNNLIENNIIRRTNRASVSTFYGVYSTGVSYNLKISKNRIYDPFAGNPTSTSSAYGFYFTASDASETAPVIVSNNLLYNFNVAGTVYGIYNSSSDYIKAYHNTFSFDHTANTSTTLTYGFYQITAAVGLDFKNNMVTVTRGGTGTKYGYYFSTSTTEFESDNNNFYIAGAAGINNFGYISAARATIDAWRAFTNKDARSSDINPVYRNIASQDYAPTEVRVDNTGTPVGISTDILGNTRDAVTPDMGAFEVSLELCKEPVVAGTSVSNPTSDICLGQTITLGLTGNSTGGLQTYVWQKSGSATGGTWTDISDTLYAPAFTYELSDTLTYFRAAVRCGNSIAYSTPVYITLNPLMASGDYTIDPSQPTAGRNFASFTAAVTAMQCGIEGPVRFLAVPGTYNEQLVIRKVPGASTTAGVTFLSNNNNAASVILNFNGTVANNYILKFDGAQHITFRDITFNTLNSTYGNAIEFATSAANDTILNNVINVPVSTTTTNNVVGVFGTGLTGSNNVIKGNTINNGSKGIYLSGTTLVSNNYVLDSNTISGSYQYNIYAANINNIDINKNKITKQGVLNTSSYGIYTTNCDSIYNINNNDIKINNTGITVYGIYLTGNQASLAGKGSVSNNIITAETGNTGNMYGVYITTSTYADMKNNAIAIKTTGTTSYGVYSTGTTGGILFYNNSVQSAATSTTANVTAYFSKTTGASGIINIRNNIFSNTGGGKAYQMVNPGFIHSDYNLFYTNGPSLIQLGTAAGGNFGTLKQWVDTSSWDVHSIVYKPAFVSESDLRPDVAAPEVWAIHGRGVQIDENNVDINGNARPVDIEDGVPDLGAYEFLPTSVPVALTATPATPVANTVQTFMLGTDTVTKITWGADVPATVTGRRYSGVKPDGLATNQQFMYFYTDFTHTGTAPKDQIVKQFYLDPWLGTIPDERIIKLGATTPANVWEVMETSSVITNTNIITDTISNLYKYTGLTDGKFVTPPIVLSGLDSSNRGTNFWVGYGHHQYFESNNAQDMVLYLGAGEKPATVTVRVNGTSWERQYQVPANSVLPTDLMPKFGLSDSRLLSEGLSEKGISIVSDEPITATAHIYANTNSGATMLMPVGTYGYEYYALTSKQYYANNTYSWFYVVAAYDSTVVEITPSKPTLGGRPAGVPFTVHLKKGEIYQVLGAIESGVDGYDLTGSRIKSIGNEAGKCYPVAVFSGSSRTNIGCGTSRPTANGDNLIQQNFAFSVWGRRYLTAPTSHQTDATQMNGGIFKVMVKDPATVVRRNGQVLTGLIDNLYYQFDTNMGEYIEADKPIMVAQFMPSSATTNGCGYTGQGDPNMIYISPMEQGIKEVALYRNTESAITVQYLTLIIPEAGLSSLTIDNSNTFDYVYDHPALTGYKVVVKRWLASRGQTVVKSDSAFTATTYGLGSAESYGYNAGTLVKNLNTLPAITNVFNPVTGTENPYTCTETPFRFKFLSTVEPTSIIWKLDGVEGLEPNQDVIDNNPVYTGTEERNGTLYYEYTLNSNYVINKAGDYKIRILITHPDIEGCSSSWETVLDVKVYDKPKVDFTFSNICLSSETQLLGTAETVNNTPISQWTWSFENANDTLRTQNAAFTFGETGTYKVKLSIISNEGCISDTTKSISIISGPDVEVVAASVVGCPGGEVTFAVKDPVTGISYKWYTTATGGTSVHTGNTYTVIGISGAASYWVESDNNGCTGKNRTQVQVTMGVGPVVELVQNAVVGCIGNSVTLTVKEPVAGVVYTWYNAATGGTALGTGSSYTITNLPGAGTYYVSGNNGGCISAARAQATVTIGVGPAVELVNNTLLGCVGGSVTFQVKDPVAGVTYNWFTTATGGTAIHSGTTYTISNIPGSATYWVGSNNGGCISAVRAQATVNLLPQLAIPVAVLDSAGVNMLRFRWAAVPNATGYEVSTNNGVTWTVPSSGATGLTHEITGLAVGTLVELQVRALGGCEPSVSLVVSGRTLTDRVYVPNSFSPNGDGINDVLRVKANGLRQLRFVVFNQWGQKISESTDQNRAWDGTHKGKQQPVGVYFYTFEATLADGSVIQRKGSVNLIR</sequence>
<dbReference type="Pfam" id="PF19081">
    <property type="entry name" value="Ig_7"/>
    <property type="match status" value="3"/>
</dbReference>
<dbReference type="InterPro" id="IPR013783">
    <property type="entry name" value="Ig-like_fold"/>
</dbReference>
<evidence type="ECO:0000259" key="1">
    <source>
        <dbReference type="PROSITE" id="PS50093"/>
    </source>
</evidence>
<dbReference type="InterPro" id="IPR035234">
    <property type="entry name" value="IgGFc-bd_N"/>
</dbReference>
<name>A0ABT4UL05_9BACT</name>
<accession>A0ABT4UL05</accession>
<dbReference type="Pfam" id="PF13585">
    <property type="entry name" value="CHU_C"/>
    <property type="match status" value="1"/>
</dbReference>
<dbReference type="InterPro" id="IPR012334">
    <property type="entry name" value="Pectin_lyas_fold"/>
</dbReference>
<dbReference type="InterPro" id="IPR026341">
    <property type="entry name" value="T9SS_type_B"/>
</dbReference>
<dbReference type="PROSITE" id="PS50093">
    <property type="entry name" value="PKD"/>
    <property type="match status" value="1"/>
</dbReference>
<dbReference type="InterPro" id="IPR011050">
    <property type="entry name" value="Pectin_lyase_fold/virulence"/>
</dbReference>